<name>A0A1M6MU99_9ACTN</name>
<evidence type="ECO:0000256" key="1">
    <source>
        <dbReference type="ARBA" id="ARBA00004651"/>
    </source>
</evidence>
<dbReference type="AlphaFoldDB" id="A0A1M6MU99"/>
<evidence type="ECO:0000256" key="3">
    <source>
        <dbReference type="ARBA" id="ARBA00022475"/>
    </source>
</evidence>
<feature type="transmembrane region" description="Helical" evidence="8">
    <location>
        <begin position="110"/>
        <end position="133"/>
    </location>
</feature>
<accession>A0A1M6MU99</accession>
<proteinExistence type="inferred from homology"/>
<evidence type="ECO:0000256" key="7">
    <source>
        <dbReference type="ARBA" id="ARBA00023136"/>
    </source>
</evidence>
<evidence type="ECO:0000256" key="5">
    <source>
        <dbReference type="ARBA" id="ARBA00022960"/>
    </source>
</evidence>
<keyword evidence="4 8" id="KW-0812">Transmembrane</keyword>
<comment type="subcellular location">
    <subcellularLocation>
        <location evidence="1">Cell membrane</location>
        <topology evidence="1">Multi-pass membrane protein</topology>
    </subcellularLocation>
</comment>
<reference evidence="9 10" key="1">
    <citation type="submission" date="2016-11" db="EMBL/GenBank/DDBJ databases">
        <authorList>
            <person name="Jaros S."/>
            <person name="Januszkiewicz K."/>
            <person name="Wedrychowicz H."/>
        </authorList>
    </citation>
    <scope>NUCLEOTIDE SEQUENCE [LARGE SCALE GENOMIC DNA]</scope>
    <source>
        <strain evidence="9 10">CGMCC 4.5723</strain>
    </source>
</reference>
<feature type="transmembrane region" description="Helical" evidence="8">
    <location>
        <begin position="39"/>
        <end position="64"/>
    </location>
</feature>
<dbReference type="InterPro" id="IPR007227">
    <property type="entry name" value="Cell_shape_determining_MreD"/>
</dbReference>
<evidence type="ECO:0000256" key="8">
    <source>
        <dbReference type="SAM" id="Phobius"/>
    </source>
</evidence>
<comment type="similarity">
    <text evidence="2">Belongs to the MreD family.</text>
</comment>
<feature type="transmembrane region" description="Helical" evidence="8">
    <location>
        <begin position="76"/>
        <end position="94"/>
    </location>
</feature>
<dbReference type="RefSeq" id="WP_073380486.1">
    <property type="nucleotide sequence ID" value="NZ_FQZK01000010.1"/>
</dbReference>
<evidence type="ECO:0000313" key="10">
    <source>
        <dbReference type="Proteomes" id="UP000184452"/>
    </source>
</evidence>
<dbReference type="GO" id="GO:0008360">
    <property type="term" value="P:regulation of cell shape"/>
    <property type="evidence" value="ECO:0007669"/>
    <property type="project" value="UniProtKB-KW"/>
</dbReference>
<keyword evidence="6 8" id="KW-1133">Transmembrane helix</keyword>
<gene>
    <name evidence="9" type="ORF">SAMN05421803_110222</name>
</gene>
<feature type="transmembrane region" description="Helical" evidence="8">
    <location>
        <begin position="145"/>
        <end position="168"/>
    </location>
</feature>
<dbReference type="Proteomes" id="UP000184452">
    <property type="component" value="Unassembled WGS sequence"/>
</dbReference>
<evidence type="ECO:0000256" key="4">
    <source>
        <dbReference type="ARBA" id="ARBA00022692"/>
    </source>
</evidence>
<dbReference type="EMBL" id="FQZK01000010">
    <property type="protein sequence ID" value="SHJ87027.1"/>
    <property type="molecule type" value="Genomic_DNA"/>
</dbReference>
<evidence type="ECO:0000313" key="9">
    <source>
        <dbReference type="EMBL" id="SHJ87027.1"/>
    </source>
</evidence>
<organism evidence="9 10">
    <name type="scientific">Nocardiopsis flavescens</name>
    <dbReference type="NCBI Taxonomy" id="758803"/>
    <lineage>
        <taxon>Bacteria</taxon>
        <taxon>Bacillati</taxon>
        <taxon>Actinomycetota</taxon>
        <taxon>Actinomycetes</taxon>
        <taxon>Streptosporangiales</taxon>
        <taxon>Nocardiopsidaceae</taxon>
        <taxon>Nocardiopsis</taxon>
    </lineage>
</organism>
<keyword evidence="7 8" id="KW-0472">Membrane</keyword>
<dbReference type="NCBIfam" id="TIGR03426">
    <property type="entry name" value="shape_MreD"/>
    <property type="match status" value="1"/>
</dbReference>
<dbReference type="OrthoDB" id="3473300at2"/>
<protein>
    <submittedName>
        <fullName evidence="9">Rod shape-determining protein MreD</fullName>
    </submittedName>
</protein>
<sequence length="190" mass="18844">MRSAVTLLSVAVVVLVQAVVVNRLPFGALSDGGPGPDLAVAAVVALALTTGPATAAGWGFGVGLALDVLPPADHAIGRYALVLCLAGYLVSLIHRNTGAPGGIGARTSRWFALGAVLLAALGVGVAYAALGVLMGDPRAGLSDIAVAVGLGAGLTVLAAPLVTLPLLWLRESLSDHEFATVQGPMSPGGW</sequence>
<keyword evidence="5" id="KW-0133">Cell shape</keyword>
<keyword evidence="10" id="KW-1185">Reference proteome</keyword>
<dbReference type="STRING" id="758803.SAMN05421803_110222"/>
<evidence type="ECO:0000256" key="2">
    <source>
        <dbReference type="ARBA" id="ARBA00007776"/>
    </source>
</evidence>
<evidence type="ECO:0000256" key="6">
    <source>
        <dbReference type="ARBA" id="ARBA00022989"/>
    </source>
</evidence>
<dbReference type="GO" id="GO:0005886">
    <property type="term" value="C:plasma membrane"/>
    <property type="evidence" value="ECO:0007669"/>
    <property type="project" value="UniProtKB-SubCell"/>
</dbReference>
<keyword evidence="3" id="KW-1003">Cell membrane</keyword>